<reference evidence="1 2" key="1">
    <citation type="journal article" date="2016" name="Nat. Commun.">
        <title>Thousands of microbial genomes shed light on interconnected biogeochemical processes in an aquifer system.</title>
        <authorList>
            <person name="Anantharaman K."/>
            <person name="Brown C.T."/>
            <person name="Hug L.A."/>
            <person name="Sharon I."/>
            <person name="Castelle C.J."/>
            <person name="Probst A.J."/>
            <person name="Thomas B.C."/>
            <person name="Singh A."/>
            <person name="Wilkins M.J."/>
            <person name="Karaoz U."/>
            <person name="Brodie E.L."/>
            <person name="Williams K.H."/>
            <person name="Hubbard S.S."/>
            <person name="Banfield J.F."/>
        </authorList>
    </citation>
    <scope>NUCLEOTIDE SEQUENCE [LARGE SCALE GENOMIC DNA]</scope>
</reference>
<accession>A0A1F6X2T6</accession>
<proteinExistence type="predicted"/>
<evidence type="ECO:0000313" key="1">
    <source>
        <dbReference type="EMBL" id="OGI88415.1"/>
    </source>
</evidence>
<comment type="caution">
    <text evidence="1">The sequence shown here is derived from an EMBL/GenBank/DDBJ whole genome shotgun (WGS) entry which is preliminary data.</text>
</comment>
<gene>
    <name evidence="1" type="ORF">A2995_00970</name>
</gene>
<dbReference type="EMBL" id="MFUP01000004">
    <property type="protein sequence ID" value="OGI88415.1"/>
    <property type="molecule type" value="Genomic_DNA"/>
</dbReference>
<name>A0A1F6X2T6_9BACT</name>
<organism evidence="1 2">
    <name type="scientific">Candidatus Nomurabacteria bacterium RIFCSPLOWO2_01_FULL_33_24</name>
    <dbReference type="NCBI Taxonomy" id="1801765"/>
    <lineage>
        <taxon>Bacteria</taxon>
        <taxon>Candidatus Nomuraibacteriota</taxon>
    </lineage>
</organism>
<dbReference type="AlphaFoldDB" id="A0A1F6X2T6"/>
<dbReference type="Proteomes" id="UP000185809">
    <property type="component" value="Unassembled WGS sequence"/>
</dbReference>
<sequence length="181" mass="20937">MFKNKEIYFSEIVQNQQVEWVSSNFKGISYYAVDIWYPKNYTFNCCGDSEAGTYHSIIPPKGGVSNFIEIIEGGDFCFDYSNYVGTNCTTPDVFYQSDLKNGKKTEIDNFTAKNLGVSVFAFKGQDPGVYGSVEGIPYEEYIFRLKDQNSKEKYYTVSFFSPQEFSKDFKSEFLNRLEIWK</sequence>
<evidence type="ECO:0000313" key="2">
    <source>
        <dbReference type="Proteomes" id="UP000185809"/>
    </source>
</evidence>
<protein>
    <submittedName>
        <fullName evidence="1">Uncharacterized protein</fullName>
    </submittedName>
</protein>